<evidence type="ECO:0000256" key="1">
    <source>
        <dbReference type="ARBA" id="ARBA00022729"/>
    </source>
</evidence>
<dbReference type="Gene3D" id="3.30.1950.10">
    <property type="entry name" value="wza like domain"/>
    <property type="match status" value="1"/>
</dbReference>
<evidence type="ECO:0000313" key="6">
    <source>
        <dbReference type="Proteomes" id="UP000757435"/>
    </source>
</evidence>
<dbReference type="Pfam" id="PF10531">
    <property type="entry name" value="SLBB"/>
    <property type="match status" value="2"/>
</dbReference>
<comment type="caution">
    <text evidence="5">The sequence shown here is derived from an EMBL/GenBank/DDBJ whole genome shotgun (WGS) entry which is preliminary data.</text>
</comment>
<feature type="compositionally biased region" description="Polar residues" evidence="2">
    <location>
        <begin position="294"/>
        <end position="306"/>
    </location>
</feature>
<dbReference type="PANTHER" id="PTHR33619:SF3">
    <property type="entry name" value="POLYSACCHARIDE EXPORT PROTEIN GFCE-RELATED"/>
    <property type="match status" value="1"/>
</dbReference>
<keyword evidence="1" id="KW-0732">Signal</keyword>
<dbReference type="EMBL" id="JAHHHD010000010">
    <property type="protein sequence ID" value="MBW4659242.1"/>
    <property type="molecule type" value="Genomic_DNA"/>
</dbReference>
<organism evidence="5 6">
    <name type="scientific">Drouetiella hepatica Uher 2000/2452</name>
    <dbReference type="NCBI Taxonomy" id="904376"/>
    <lineage>
        <taxon>Bacteria</taxon>
        <taxon>Bacillati</taxon>
        <taxon>Cyanobacteriota</taxon>
        <taxon>Cyanophyceae</taxon>
        <taxon>Oculatellales</taxon>
        <taxon>Oculatellaceae</taxon>
        <taxon>Drouetiella</taxon>
    </lineage>
</organism>
<reference evidence="5" key="2">
    <citation type="journal article" date="2022" name="Microbiol. Resour. Announc.">
        <title>Metagenome Sequencing to Explore Phylogenomics of Terrestrial Cyanobacteria.</title>
        <authorList>
            <person name="Ward R.D."/>
            <person name="Stajich J.E."/>
            <person name="Johansen J.R."/>
            <person name="Huntemann M."/>
            <person name="Clum A."/>
            <person name="Foster B."/>
            <person name="Foster B."/>
            <person name="Roux S."/>
            <person name="Palaniappan K."/>
            <person name="Varghese N."/>
            <person name="Mukherjee S."/>
            <person name="Reddy T.B.K."/>
            <person name="Daum C."/>
            <person name="Copeland A."/>
            <person name="Chen I.A."/>
            <person name="Ivanova N.N."/>
            <person name="Kyrpides N.C."/>
            <person name="Shapiro N."/>
            <person name="Eloe-Fadrosh E.A."/>
            <person name="Pietrasiak N."/>
        </authorList>
    </citation>
    <scope>NUCLEOTIDE SEQUENCE</scope>
    <source>
        <strain evidence="5">UHER 2000/2452</strain>
    </source>
</reference>
<dbReference type="AlphaFoldDB" id="A0A951UMF3"/>
<feature type="domain" description="Soluble ligand binding" evidence="4">
    <location>
        <begin position="396"/>
        <end position="449"/>
    </location>
</feature>
<feature type="domain" description="Polysaccharide export protein N-terminal" evidence="3">
    <location>
        <begin position="67"/>
        <end position="141"/>
    </location>
</feature>
<dbReference type="InterPro" id="IPR003715">
    <property type="entry name" value="Poly_export_N"/>
</dbReference>
<accession>A0A951UMF3</accession>
<dbReference type="Pfam" id="PF02563">
    <property type="entry name" value="Poly_export"/>
    <property type="match status" value="1"/>
</dbReference>
<protein>
    <submittedName>
        <fullName evidence="5">SLBB domain-containing protein</fullName>
    </submittedName>
</protein>
<proteinExistence type="predicted"/>
<name>A0A951UMF3_9CYAN</name>
<dbReference type="InterPro" id="IPR019554">
    <property type="entry name" value="Soluble_ligand-bd"/>
</dbReference>
<dbReference type="GO" id="GO:0015159">
    <property type="term" value="F:polysaccharide transmembrane transporter activity"/>
    <property type="evidence" value="ECO:0007669"/>
    <property type="project" value="InterPro"/>
</dbReference>
<dbReference type="PANTHER" id="PTHR33619">
    <property type="entry name" value="POLYSACCHARIDE EXPORT PROTEIN GFCE-RELATED"/>
    <property type="match status" value="1"/>
</dbReference>
<evidence type="ECO:0000259" key="4">
    <source>
        <dbReference type="Pfam" id="PF10531"/>
    </source>
</evidence>
<evidence type="ECO:0000313" key="5">
    <source>
        <dbReference type="EMBL" id="MBW4659242.1"/>
    </source>
</evidence>
<reference evidence="5" key="1">
    <citation type="submission" date="2021-05" db="EMBL/GenBank/DDBJ databases">
        <authorList>
            <person name="Pietrasiak N."/>
            <person name="Ward R."/>
            <person name="Stajich J.E."/>
            <person name="Kurbessoian T."/>
        </authorList>
    </citation>
    <scope>NUCLEOTIDE SEQUENCE</scope>
    <source>
        <strain evidence="5">UHER 2000/2452</strain>
    </source>
</reference>
<dbReference type="Proteomes" id="UP000757435">
    <property type="component" value="Unassembled WGS sequence"/>
</dbReference>
<feature type="region of interest" description="Disordered" evidence="2">
    <location>
        <begin position="284"/>
        <end position="306"/>
    </location>
</feature>
<gene>
    <name evidence="5" type="ORF">KME15_11245</name>
</gene>
<evidence type="ECO:0000259" key="3">
    <source>
        <dbReference type="Pfam" id="PF02563"/>
    </source>
</evidence>
<feature type="domain" description="Soluble ligand binding" evidence="4">
    <location>
        <begin position="309"/>
        <end position="343"/>
    </location>
</feature>
<sequence length="514" mass="54961">MAEYIPIFAKNLLYGVHSVIPAYLRRPLSVTGVALIILTTTAFPGYGVEPREVSPVLPSSPSLLIDETYTLGAGDQVQIDIFDAPEYSGENGRYQVLVDGTLNLPLVGSVSVQGLSLAQVGNLLSEQYFRFYKRPFTTVTLLAPRPLTINLAGEVTNPGSYPITLTQQGQGSSQFPTLIAALQLAGGTTQSADVRQIQVRRLQRGRADQIITVDLWRFLQNGDRQQDLTLRDGDTIMIPTATTISLAEAIQLADSNFAAKPQPINIAVVGEVFRPGSYTVNSNTRTGAAGVPGTTDQFNSPQDSDSFPTVTKAIQLAGGIKPLADIRRIQIRRTTRSGMVQTVDVDLLKLIQEGDASQDTILKAGDTISIPTATDLTPEQSAEIAAASFAPNTIQVNIVGEVEQPGTVQVPPNTPLNQALLAAGGFDNQRARRSSVDLIRLNPDGTVTKREVPIDLAQGVNDGTNPALQNNDIIVVRRSGGAAFRDGLDNFLGPVGGVVSTFIPVLNLLRIFGN</sequence>
<dbReference type="InterPro" id="IPR049712">
    <property type="entry name" value="Poly_export"/>
</dbReference>
<dbReference type="Gene3D" id="3.10.560.10">
    <property type="entry name" value="Outer membrane lipoprotein wza domain like"/>
    <property type="match status" value="3"/>
</dbReference>
<evidence type="ECO:0000256" key="2">
    <source>
        <dbReference type="SAM" id="MobiDB-lite"/>
    </source>
</evidence>